<organism evidence="4 5">
    <name type="scientific">Streptomyces capoamus</name>
    <dbReference type="NCBI Taxonomy" id="68183"/>
    <lineage>
        <taxon>Bacteria</taxon>
        <taxon>Bacillati</taxon>
        <taxon>Actinomycetota</taxon>
        <taxon>Actinomycetes</taxon>
        <taxon>Kitasatosporales</taxon>
        <taxon>Streptomycetaceae</taxon>
        <taxon>Streptomyces</taxon>
    </lineage>
</organism>
<dbReference type="InterPro" id="IPR057326">
    <property type="entry name" value="KR_dom"/>
</dbReference>
<dbReference type="RefSeq" id="WP_229900260.1">
    <property type="nucleotide sequence ID" value="NZ_BNBF01000013.1"/>
</dbReference>
<dbReference type="SMART" id="SM00822">
    <property type="entry name" value="PKS_KR"/>
    <property type="match status" value="1"/>
</dbReference>
<dbReference type="FunFam" id="3.40.50.720:FF:000084">
    <property type="entry name" value="Short-chain dehydrogenase reductase"/>
    <property type="match status" value="1"/>
</dbReference>
<dbReference type="Gene3D" id="3.40.50.720">
    <property type="entry name" value="NAD(P)-binding Rossmann-like Domain"/>
    <property type="match status" value="1"/>
</dbReference>
<dbReference type="PANTHER" id="PTHR43975:SF2">
    <property type="entry name" value="EG:BACR7A4.14 PROTEIN-RELATED"/>
    <property type="match status" value="1"/>
</dbReference>
<dbReference type="PRINTS" id="PR00081">
    <property type="entry name" value="GDHRDH"/>
</dbReference>
<comment type="caution">
    <text evidence="4">The sequence shown here is derived from an EMBL/GenBank/DDBJ whole genome shotgun (WGS) entry which is preliminary data.</text>
</comment>
<comment type="similarity">
    <text evidence="1">Belongs to the short-chain dehydrogenases/reductases (SDR) family.</text>
</comment>
<dbReference type="CDD" id="cd05233">
    <property type="entry name" value="SDR_c"/>
    <property type="match status" value="1"/>
</dbReference>
<dbReference type="Pfam" id="PF13561">
    <property type="entry name" value="adh_short_C2"/>
    <property type="match status" value="1"/>
</dbReference>
<evidence type="ECO:0000256" key="2">
    <source>
        <dbReference type="ARBA" id="ARBA00023002"/>
    </source>
</evidence>
<dbReference type="AlphaFoldDB" id="A0A919EY70"/>
<protein>
    <submittedName>
        <fullName evidence="4">Ketoreductase</fullName>
    </submittedName>
</protein>
<evidence type="ECO:0000259" key="3">
    <source>
        <dbReference type="SMART" id="SM00822"/>
    </source>
</evidence>
<sequence length="249" mass="25534">MSLHDRTFLVTGAGSGIGRAVARRLFDEGARVALVGRRAGALHETAGGAEDGQALVHPADLARPAAATAAVQAALEHFGRLDGLVNNAGLARFGPLADADPVDLNAMLDVNLLAPVHLIRAALPALRASGGCVVNVSSVGGALAMPDRAVYGASKAALNSLTRSLARELAPLVRVNAVLPGPVDTPMYDDLGLAPEQVARLRDAMVESTPLGRFGTPDEVAPWVCRLLDPEAAGWVTGALIPVDGGRTS</sequence>
<proteinExistence type="inferred from homology"/>
<dbReference type="PROSITE" id="PS00061">
    <property type="entry name" value="ADH_SHORT"/>
    <property type="match status" value="1"/>
</dbReference>
<evidence type="ECO:0000313" key="5">
    <source>
        <dbReference type="Proteomes" id="UP000619355"/>
    </source>
</evidence>
<feature type="domain" description="Ketoreductase" evidence="3">
    <location>
        <begin position="6"/>
        <end position="185"/>
    </location>
</feature>
<dbReference type="NCBIfam" id="NF005559">
    <property type="entry name" value="PRK07231.1"/>
    <property type="match status" value="1"/>
</dbReference>
<keyword evidence="5" id="KW-1185">Reference proteome</keyword>
<evidence type="ECO:0000313" key="4">
    <source>
        <dbReference type="EMBL" id="GHG57748.1"/>
    </source>
</evidence>
<dbReference type="PANTHER" id="PTHR43975">
    <property type="entry name" value="ZGC:101858"/>
    <property type="match status" value="1"/>
</dbReference>
<name>A0A919EY70_9ACTN</name>
<gene>
    <name evidence="4" type="ORF">GCM10018980_44570</name>
</gene>
<dbReference type="GO" id="GO:0016491">
    <property type="term" value="F:oxidoreductase activity"/>
    <property type="evidence" value="ECO:0007669"/>
    <property type="project" value="UniProtKB-KW"/>
</dbReference>
<keyword evidence="2" id="KW-0560">Oxidoreductase</keyword>
<dbReference type="InterPro" id="IPR002347">
    <property type="entry name" value="SDR_fam"/>
</dbReference>
<dbReference type="InterPro" id="IPR036291">
    <property type="entry name" value="NAD(P)-bd_dom_sf"/>
</dbReference>
<dbReference type="EMBL" id="BNBF01000013">
    <property type="protein sequence ID" value="GHG57748.1"/>
    <property type="molecule type" value="Genomic_DNA"/>
</dbReference>
<dbReference type="PRINTS" id="PR00080">
    <property type="entry name" value="SDRFAMILY"/>
</dbReference>
<dbReference type="Proteomes" id="UP000619355">
    <property type="component" value="Unassembled WGS sequence"/>
</dbReference>
<accession>A0A919EY70</accession>
<dbReference type="InterPro" id="IPR020904">
    <property type="entry name" value="Sc_DH/Rdtase_CS"/>
</dbReference>
<evidence type="ECO:0000256" key="1">
    <source>
        <dbReference type="ARBA" id="ARBA00006484"/>
    </source>
</evidence>
<reference evidence="5" key="1">
    <citation type="journal article" date="2019" name="Int. J. Syst. Evol. Microbiol.">
        <title>The Global Catalogue of Microorganisms (GCM) 10K type strain sequencing project: providing services to taxonomists for standard genome sequencing and annotation.</title>
        <authorList>
            <consortium name="The Broad Institute Genomics Platform"/>
            <consortium name="The Broad Institute Genome Sequencing Center for Infectious Disease"/>
            <person name="Wu L."/>
            <person name="Ma J."/>
        </authorList>
    </citation>
    <scope>NUCLEOTIDE SEQUENCE [LARGE SCALE GENOMIC DNA]</scope>
    <source>
        <strain evidence="5">JCM 4253</strain>
    </source>
</reference>
<dbReference type="SUPFAM" id="SSF51735">
    <property type="entry name" value="NAD(P)-binding Rossmann-fold domains"/>
    <property type="match status" value="1"/>
</dbReference>